<dbReference type="GO" id="GO:0046983">
    <property type="term" value="F:protein dimerization activity"/>
    <property type="evidence" value="ECO:0007669"/>
    <property type="project" value="InterPro"/>
</dbReference>
<feature type="domain" description="HAT C-terminal dimerisation" evidence="1">
    <location>
        <begin position="114"/>
        <end position="196"/>
    </location>
</feature>
<dbReference type="AlphaFoldDB" id="A0A6A3AB42"/>
<dbReference type="Pfam" id="PF14372">
    <property type="entry name" value="hAT-like_RNase-H"/>
    <property type="match status" value="1"/>
</dbReference>
<evidence type="ECO:0000259" key="2">
    <source>
        <dbReference type="Pfam" id="PF14372"/>
    </source>
</evidence>
<dbReference type="SUPFAM" id="SSF53098">
    <property type="entry name" value="Ribonuclease H-like"/>
    <property type="match status" value="1"/>
</dbReference>
<protein>
    <recommendedName>
        <fullName evidence="5">HAT C-terminal dimerisation domain-containing protein</fullName>
    </recommendedName>
</protein>
<dbReference type="GO" id="GO:0003677">
    <property type="term" value="F:DNA binding"/>
    <property type="evidence" value="ECO:0007669"/>
    <property type="project" value="InterPro"/>
</dbReference>
<evidence type="ECO:0000313" key="3">
    <source>
        <dbReference type="EMBL" id="KAE8701694.1"/>
    </source>
</evidence>
<reference evidence="3" key="1">
    <citation type="submission" date="2019-09" db="EMBL/GenBank/DDBJ databases">
        <title>Draft genome information of white flower Hibiscus syriacus.</title>
        <authorList>
            <person name="Kim Y.-M."/>
        </authorList>
    </citation>
    <scope>NUCLEOTIDE SEQUENCE [LARGE SCALE GENOMIC DNA]</scope>
    <source>
        <strain evidence="3">YM2019G1</strain>
    </source>
</reference>
<feature type="domain" description="hAT-like transposase RNase-H fold" evidence="2">
    <location>
        <begin position="1"/>
        <end position="66"/>
    </location>
</feature>
<dbReference type="InterPro" id="IPR008906">
    <property type="entry name" value="HATC_C_dom"/>
</dbReference>
<gene>
    <name evidence="3" type="ORF">F3Y22_tig00110515pilonHSYRG00154</name>
</gene>
<organism evidence="3 4">
    <name type="scientific">Hibiscus syriacus</name>
    <name type="common">Rose of Sharon</name>
    <dbReference type="NCBI Taxonomy" id="106335"/>
    <lineage>
        <taxon>Eukaryota</taxon>
        <taxon>Viridiplantae</taxon>
        <taxon>Streptophyta</taxon>
        <taxon>Embryophyta</taxon>
        <taxon>Tracheophyta</taxon>
        <taxon>Spermatophyta</taxon>
        <taxon>Magnoliopsida</taxon>
        <taxon>eudicotyledons</taxon>
        <taxon>Gunneridae</taxon>
        <taxon>Pentapetalae</taxon>
        <taxon>rosids</taxon>
        <taxon>malvids</taxon>
        <taxon>Malvales</taxon>
        <taxon>Malvaceae</taxon>
        <taxon>Malvoideae</taxon>
        <taxon>Hibiscus</taxon>
    </lineage>
</organism>
<comment type="caution">
    <text evidence="3">The sequence shown here is derived from an EMBL/GenBank/DDBJ whole genome shotgun (WGS) entry which is preliminary data.</text>
</comment>
<evidence type="ECO:0008006" key="5">
    <source>
        <dbReference type="Google" id="ProtNLM"/>
    </source>
</evidence>
<proteinExistence type="predicted"/>
<dbReference type="EMBL" id="VEPZ02001018">
    <property type="protein sequence ID" value="KAE8701694.1"/>
    <property type="molecule type" value="Genomic_DNA"/>
</dbReference>
<sequence>MVLVMLEKYNKYWADVNGLMGVATILDLRFKLKLIRFYFEKNYDKLIVKAEIDRIEGLLHELLDNYGYRNGKNQASKRKTKYVGFFNTKGKETMLNEFAKFVEQNNDAISEKTDLDMYLETANISLVDDFDILNWWKINGNSYPTLQQIAKDILSIHVSTVPSESAFSTGGRVFGPYRSRLLLEMIEALMCAQNWLWTDIKGSSEFILERSQLEEIENDYCNTRVKDVTSIA</sequence>
<dbReference type="PANTHER" id="PTHR23272:SF161">
    <property type="entry name" value="ZINC FINGER BED DOMAIN-CONTAINING PROTEIN RICESLEEPER 1-LIKE"/>
    <property type="match status" value="1"/>
</dbReference>
<evidence type="ECO:0000259" key="1">
    <source>
        <dbReference type="Pfam" id="PF05699"/>
    </source>
</evidence>
<dbReference type="Proteomes" id="UP000436088">
    <property type="component" value="Unassembled WGS sequence"/>
</dbReference>
<name>A0A6A3AB42_HIBSY</name>
<dbReference type="InterPro" id="IPR012337">
    <property type="entry name" value="RNaseH-like_sf"/>
</dbReference>
<keyword evidence="4" id="KW-1185">Reference proteome</keyword>
<dbReference type="PANTHER" id="PTHR23272">
    <property type="entry name" value="BED FINGER-RELATED"/>
    <property type="match status" value="1"/>
</dbReference>
<dbReference type="InterPro" id="IPR025525">
    <property type="entry name" value="hAT-like_transposase_RNase-H"/>
</dbReference>
<dbReference type="Pfam" id="PF05699">
    <property type="entry name" value="Dimer_Tnp_hAT"/>
    <property type="match status" value="1"/>
</dbReference>
<accession>A0A6A3AB42</accession>
<evidence type="ECO:0000313" key="4">
    <source>
        <dbReference type="Proteomes" id="UP000436088"/>
    </source>
</evidence>